<evidence type="ECO:0000313" key="1">
    <source>
        <dbReference type="EMBL" id="KKN29620.1"/>
    </source>
</evidence>
<comment type="caution">
    <text evidence="1">The sequence shown here is derived from an EMBL/GenBank/DDBJ whole genome shotgun (WGS) entry which is preliminary data.</text>
</comment>
<dbReference type="EMBL" id="LAZR01002473">
    <property type="protein sequence ID" value="KKN29620.1"/>
    <property type="molecule type" value="Genomic_DNA"/>
</dbReference>
<gene>
    <name evidence="1" type="ORF">LCGC14_0842340</name>
</gene>
<name>A0A0F9PCR0_9ZZZZ</name>
<proteinExistence type="predicted"/>
<dbReference type="AlphaFoldDB" id="A0A0F9PCR0"/>
<protein>
    <submittedName>
        <fullName evidence="1">Uncharacterized protein</fullName>
    </submittedName>
</protein>
<reference evidence="1" key="1">
    <citation type="journal article" date="2015" name="Nature">
        <title>Complex archaea that bridge the gap between prokaryotes and eukaryotes.</title>
        <authorList>
            <person name="Spang A."/>
            <person name="Saw J.H."/>
            <person name="Jorgensen S.L."/>
            <person name="Zaremba-Niedzwiedzka K."/>
            <person name="Martijn J."/>
            <person name="Lind A.E."/>
            <person name="van Eijk R."/>
            <person name="Schleper C."/>
            <person name="Guy L."/>
            <person name="Ettema T.J."/>
        </authorList>
    </citation>
    <scope>NUCLEOTIDE SEQUENCE</scope>
</reference>
<organism evidence="1">
    <name type="scientific">marine sediment metagenome</name>
    <dbReference type="NCBI Taxonomy" id="412755"/>
    <lineage>
        <taxon>unclassified sequences</taxon>
        <taxon>metagenomes</taxon>
        <taxon>ecological metagenomes</taxon>
    </lineage>
</organism>
<sequence length="46" mass="5186">MSVKIICHYCGAHLWGDYDAETEIQMTCKDCRREAGEGEFTDAEDG</sequence>
<accession>A0A0F9PCR0</accession>